<comment type="caution">
    <text evidence="1">The sequence shown here is derived from an EMBL/GenBank/DDBJ whole genome shotgun (WGS) entry which is preliminary data.</text>
</comment>
<feature type="non-terminal residue" evidence="1">
    <location>
        <position position="1"/>
    </location>
</feature>
<dbReference type="EMBL" id="JASPKZ010003428">
    <property type="protein sequence ID" value="KAJ9593570.1"/>
    <property type="molecule type" value="Genomic_DNA"/>
</dbReference>
<protein>
    <submittedName>
        <fullName evidence="1">Uncharacterized protein</fullName>
    </submittedName>
</protein>
<reference evidence="1" key="1">
    <citation type="journal article" date="2023" name="IScience">
        <title>Live-bearing cockroach genome reveals convergent evolutionary mechanisms linked to viviparity in insects and beyond.</title>
        <authorList>
            <person name="Fouks B."/>
            <person name="Harrison M.C."/>
            <person name="Mikhailova A.A."/>
            <person name="Marchal E."/>
            <person name="English S."/>
            <person name="Carruthers M."/>
            <person name="Jennings E.C."/>
            <person name="Chiamaka E.L."/>
            <person name="Frigard R.A."/>
            <person name="Pippel M."/>
            <person name="Attardo G.M."/>
            <person name="Benoit J.B."/>
            <person name="Bornberg-Bauer E."/>
            <person name="Tobe S.S."/>
        </authorList>
    </citation>
    <scope>NUCLEOTIDE SEQUENCE</scope>
    <source>
        <strain evidence="1">Stay&amp;Tobe</strain>
    </source>
</reference>
<sequence>DRIEVSDCNQKVNLFRNSWLKRCAEYDLEEMCVQERYSRKNYPIRCKMRTLLQYTYSLRETNIAGRHVANIENVAEHAVQLFYITCYKIFFFNFYEKNKKVLPSRCGIKGMAKFIKSLTYCRVEQLV</sequence>
<name>A0AAD8A6U6_DIPPU</name>
<reference evidence="1" key="2">
    <citation type="submission" date="2023-05" db="EMBL/GenBank/DDBJ databases">
        <authorList>
            <person name="Fouks B."/>
        </authorList>
    </citation>
    <scope>NUCLEOTIDE SEQUENCE</scope>
    <source>
        <strain evidence="1">Stay&amp;Tobe</strain>
        <tissue evidence="1">Testes</tissue>
    </source>
</reference>
<proteinExistence type="predicted"/>
<dbReference type="AlphaFoldDB" id="A0AAD8A6U6"/>
<accession>A0AAD8A6U6</accession>
<evidence type="ECO:0000313" key="1">
    <source>
        <dbReference type="EMBL" id="KAJ9593570.1"/>
    </source>
</evidence>
<keyword evidence="2" id="KW-1185">Reference proteome</keyword>
<dbReference type="Proteomes" id="UP001233999">
    <property type="component" value="Unassembled WGS sequence"/>
</dbReference>
<organism evidence="1 2">
    <name type="scientific">Diploptera punctata</name>
    <name type="common">Pacific beetle cockroach</name>
    <dbReference type="NCBI Taxonomy" id="6984"/>
    <lineage>
        <taxon>Eukaryota</taxon>
        <taxon>Metazoa</taxon>
        <taxon>Ecdysozoa</taxon>
        <taxon>Arthropoda</taxon>
        <taxon>Hexapoda</taxon>
        <taxon>Insecta</taxon>
        <taxon>Pterygota</taxon>
        <taxon>Neoptera</taxon>
        <taxon>Polyneoptera</taxon>
        <taxon>Dictyoptera</taxon>
        <taxon>Blattodea</taxon>
        <taxon>Blaberoidea</taxon>
        <taxon>Blaberidae</taxon>
        <taxon>Diplopterinae</taxon>
        <taxon>Diploptera</taxon>
    </lineage>
</organism>
<gene>
    <name evidence="1" type="ORF">L9F63_014877</name>
</gene>
<evidence type="ECO:0000313" key="2">
    <source>
        <dbReference type="Proteomes" id="UP001233999"/>
    </source>
</evidence>
<feature type="non-terminal residue" evidence="1">
    <location>
        <position position="127"/>
    </location>
</feature>